<dbReference type="PROSITE" id="PS50043">
    <property type="entry name" value="HTH_LUXR_2"/>
    <property type="match status" value="1"/>
</dbReference>
<dbReference type="SMART" id="SM00421">
    <property type="entry name" value="HTH_LUXR"/>
    <property type="match status" value="1"/>
</dbReference>
<dbReference type="InterPro" id="IPR016032">
    <property type="entry name" value="Sig_transdc_resp-reg_C-effctor"/>
</dbReference>
<accession>A0A0H2LRM8</accession>
<keyword evidence="2" id="KW-0238">DNA-binding</keyword>
<evidence type="ECO:0000313" key="6">
    <source>
        <dbReference type="EMBL" id="KLN52913.1"/>
    </source>
</evidence>
<dbReference type="InterPro" id="IPR011006">
    <property type="entry name" value="CheY-like_superfamily"/>
</dbReference>
<proteinExistence type="predicted"/>
<gene>
    <name evidence="6" type="primary">uhpA</name>
    <name evidence="6" type="ORF">VPARA_59860</name>
</gene>
<dbReference type="EMBL" id="JZWI01000042">
    <property type="protein sequence ID" value="KLN52913.1"/>
    <property type="molecule type" value="Genomic_DNA"/>
</dbReference>
<dbReference type="Pfam" id="PF00196">
    <property type="entry name" value="GerE"/>
    <property type="match status" value="1"/>
</dbReference>
<protein>
    <submittedName>
        <fullName evidence="6">Transcriptional regulatory protein UhpA</fullName>
    </submittedName>
</protein>
<evidence type="ECO:0000256" key="2">
    <source>
        <dbReference type="ARBA" id="ARBA00023125"/>
    </source>
</evidence>
<dbReference type="PROSITE" id="PS50110">
    <property type="entry name" value="RESPONSE_REGULATORY"/>
    <property type="match status" value="1"/>
</dbReference>
<feature type="domain" description="Response regulatory" evidence="5">
    <location>
        <begin position="2"/>
        <end position="123"/>
    </location>
</feature>
<comment type="caution">
    <text evidence="6">The sequence shown here is derived from an EMBL/GenBank/DDBJ whole genome shotgun (WGS) entry which is preliminary data.</text>
</comment>
<dbReference type="PANTHER" id="PTHR45566:SF1">
    <property type="entry name" value="HTH-TYPE TRANSCRIPTIONAL REGULATOR YHJB-RELATED"/>
    <property type="match status" value="1"/>
</dbReference>
<dbReference type="Gene3D" id="3.40.50.2300">
    <property type="match status" value="1"/>
</dbReference>
<dbReference type="PANTHER" id="PTHR45566">
    <property type="entry name" value="HTH-TYPE TRANSCRIPTIONAL REGULATOR YHJB-RELATED"/>
    <property type="match status" value="1"/>
</dbReference>
<dbReference type="SMART" id="SM00448">
    <property type="entry name" value="REC"/>
    <property type="match status" value="1"/>
</dbReference>
<sequence length="227" mass="25402">MKVLLVDDHEIVWNGTRLLLERMAAEIEPGRPFHFEAVRDAEQACQLDPAGVDLLLLDYHLPQLSGVAALKAVKAHFETTPVCMQSAESSPQRVREVIEAGAAGFIPKSYRLEDMEAALRVVLRHRIYLPAEFVLADDVTRAREPDELPREDLAGFLRVELSPRQRQVLALAMRGMPVKLIARQLQIAEGTVKVHLSMVYRALGARNRTDAMCRVFDAQAAWALEAT</sequence>
<reference evidence="6 7" key="1">
    <citation type="submission" date="2015-03" db="EMBL/GenBank/DDBJ databases">
        <title>Genome sequence of Variovorax paradoxus TBEA6.</title>
        <authorList>
            <person name="Poehlein A."/>
            <person name="Schuldes J."/>
            <person name="Wuebbeler J.H."/>
            <person name="Hiessl S."/>
            <person name="Steinbuechel A."/>
            <person name="Daniel R."/>
        </authorList>
    </citation>
    <scope>NUCLEOTIDE SEQUENCE [LARGE SCALE GENOMIC DNA]</scope>
    <source>
        <strain evidence="6 7">TBEA6</strain>
    </source>
</reference>
<keyword evidence="1 3" id="KW-0597">Phosphoprotein</keyword>
<dbReference type="CDD" id="cd06170">
    <property type="entry name" value="LuxR_C_like"/>
    <property type="match status" value="1"/>
</dbReference>
<dbReference type="SUPFAM" id="SSF46894">
    <property type="entry name" value="C-terminal effector domain of the bipartite response regulators"/>
    <property type="match status" value="1"/>
</dbReference>
<feature type="modified residue" description="4-aspartylphosphate" evidence="3">
    <location>
        <position position="58"/>
    </location>
</feature>
<evidence type="ECO:0000256" key="3">
    <source>
        <dbReference type="PROSITE-ProRule" id="PRU00169"/>
    </source>
</evidence>
<name>A0A0H2LRM8_VARPD</name>
<dbReference type="GO" id="GO:0003677">
    <property type="term" value="F:DNA binding"/>
    <property type="evidence" value="ECO:0007669"/>
    <property type="project" value="UniProtKB-KW"/>
</dbReference>
<dbReference type="CDD" id="cd17535">
    <property type="entry name" value="REC_NarL-like"/>
    <property type="match status" value="1"/>
</dbReference>
<dbReference type="InterPro" id="IPR051015">
    <property type="entry name" value="EvgA-like"/>
</dbReference>
<dbReference type="RefSeq" id="WP_047787146.1">
    <property type="nucleotide sequence ID" value="NZ_JZWI01000042.1"/>
</dbReference>
<dbReference type="PRINTS" id="PR00038">
    <property type="entry name" value="HTHLUXR"/>
</dbReference>
<dbReference type="AlphaFoldDB" id="A0A0H2LRM8"/>
<evidence type="ECO:0000259" key="4">
    <source>
        <dbReference type="PROSITE" id="PS50043"/>
    </source>
</evidence>
<keyword evidence="7" id="KW-1185">Reference proteome</keyword>
<dbReference type="Pfam" id="PF00072">
    <property type="entry name" value="Response_reg"/>
    <property type="match status" value="1"/>
</dbReference>
<dbReference type="SUPFAM" id="SSF52172">
    <property type="entry name" value="CheY-like"/>
    <property type="match status" value="1"/>
</dbReference>
<dbReference type="Gene3D" id="1.10.10.10">
    <property type="entry name" value="Winged helix-like DNA-binding domain superfamily/Winged helix DNA-binding domain"/>
    <property type="match status" value="1"/>
</dbReference>
<dbReference type="Proteomes" id="UP000035170">
    <property type="component" value="Unassembled WGS sequence"/>
</dbReference>
<organism evidence="6 7">
    <name type="scientific">Variovorax paradoxus</name>
    <dbReference type="NCBI Taxonomy" id="34073"/>
    <lineage>
        <taxon>Bacteria</taxon>
        <taxon>Pseudomonadati</taxon>
        <taxon>Pseudomonadota</taxon>
        <taxon>Betaproteobacteria</taxon>
        <taxon>Burkholderiales</taxon>
        <taxon>Comamonadaceae</taxon>
        <taxon>Variovorax</taxon>
    </lineage>
</organism>
<dbReference type="InterPro" id="IPR001789">
    <property type="entry name" value="Sig_transdc_resp-reg_receiver"/>
</dbReference>
<dbReference type="GO" id="GO:0006355">
    <property type="term" value="P:regulation of DNA-templated transcription"/>
    <property type="evidence" value="ECO:0007669"/>
    <property type="project" value="InterPro"/>
</dbReference>
<dbReference type="InterPro" id="IPR000792">
    <property type="entry name" value="Tscrpt_reg_LuxR_C"/>
</dbReference>
<dbReference type="InterPro" id="IPR058245">
    <property type="entry name" value="NreC/VraR/RcsB-like_REC"/>
</dbReference>
<evidence type="ECO:0000256" key="1">
    <source>
        <dbReference type="ARBA" id="ARBA00022553"/>
    </source>
</evidence>
<dbReference type="InterPro" id="IPR036388">
    <property type="entry name" value="WH-like_DNA-bd_sf"/>
</dbReference>
<dbReference type="PATRIC" id="fig|34073.19.peg.6146"/>
<feature type="domain" description="HTH luxR-type" evidence="4">
    <location>
        <begin position="154"/>
        <end position="219"/>
    </location>
</feature>
<dbReference type="GO" id="GO:0000160">
    <property type="term" value="P:phosphorelay signal transduction system"/>
    <property type="evidence" value="ECO:0007669"/>
    <property type="project" value="InterPro"/>
</dbReference>
<evidence type="ECO:0000313" key="7">
    <source>
        <dbReference type="Proteomes" id="UP000035170"/>
    </source>
</evidence>
<evidence type="ECO:0000259" key="5">
    <source>
        <dbReference type="PROSITE" id="PS50110"/>
    </source>
</evidence>